<sequence>MAYEALSWADQWGGGGMEDDGTRSQKDTGKNKNLDAKGGFSKVKAIAMISVPKIKSLASICATWIKNQFQRNRASK</sequence>
<name>A0AAN9MY75_CANGL</name>
<dbReference type="EMBL" id="JAYMYQ010000001">
    <property type="protein sequence ID" value="KAK7359783.1"/>
    <property type="molecule type" value="Genomic_DNA"/>
</dbReference>
<feature type="region of interest" description="Disordered" evidence="1">
    <location>
        <begin position="1"/>
        <end position="36"/>
    </location>
</feature>
<dbReference type="PANTHER" id="PTHR33386:SF26">
    <property type="entry name" value="ANKYRIN REPEAT PROTEIN"/>
    <property type="match status" value="1"/>
</dbReference>
<accession>A0AAN9MY75</accession>
<keyword evidence="3" id="KW-1185">Reference proteome</keyword>
<evidence type="ECO:0000313" key="3">
    <source>
        <dbReference type="Proteomes" id="UP001367508"/>
    </source>
</evidence>
<evidence type="ECO:0000256" key="1">
    <source>
        <dbReference type="SAM" id="MobiDB-lite"/>
    </source>
</evidence>
<dbReference type="Proteomes" id="UP001367508">
    <property type="component" value="Unassembled WGS sequence"/>
</dbReference>
<proteinExistence type="predicted"/>
<feature type="compositionally biased region" description="Basic and acidic residues" evidence="1">
    <location>
        <begin position="20"/>
        <end position="35"/>
    </location>
</feature>
<comment type="caution">
    <text evidence="2">The sequence shown here is derived from an EMBL/GenBank/DDBJ whole genome shotgun (WGS) entry which is preliminary data.</text>
</comment>
<protein>
    <submittedName>
        <fullName evidence="2">Uncharacterized protein</fullName>
    </submittedName>
</protein>
<dbReference type="AlphaFoldDB" id="A0AAN9MY75"/>
<dbReference type="PANTHER" id="PTHR33386">
    <property type="entry name" value="OS02G0740600 PROTEIN"/>
    <property type="match status" value="1"/>
</dbReference>
<reference evidence="2 3" key="1">
    <citation type="submission" date="2024-01" db="EMBL/GenBank/DDBJ databases">
        <title>The genomes of 5 underutilized Papilionoideae crops provide insights into root nodulation and disease resistanc.</title>
        <authorList>
            <person name="Jiang F."/>
        </authorList>
    </citation>
    <scope>NUCLEOTIDE SEQUENCE [LARGE SCALE GENOMIC DNA]</scope>
    <source>
        <strain evidence="2">LVBAO_FW01</strain>
        <tissue evidence="2">Leaves</tissue>
    </source>
</reference>
<evidence type="ECO:0000313" key="2">
    <source>
        <dbReference type="EMBL" id="KAK7359783.1"/>
    </source>
</evidence>
<gene>
    <name evidence="2" type="ORF">VNO77_01748</name>
</gene>
<organism evidence="2 3">
    <name type="scientific">Canavalia gladiata</name>
    <name type="common">Sword bean</name>
    <name type="synonym">Dolichos gladiatus</name>
    <dbReference type="NCBI Taxonomy" id="3824"/>
    <lineage>
        <taxon>Eukaryota</taxon>
        <taxon>Viridiplantae</taxon>
        <taxon>Streptophyta</taxon>
        <taxon>Embryophyta</taxon>
        <taxon>Tracheophyta</taxon>
        <taxon>Spermatophyta</taxon>
        <taxon>Magnoliopsida</taxon>
        <taxon>eudicotyledons</taxon>
        <taxon>Gunneridae</taxon>
        <taxon>Pentapetalae</taxon>
        <taxon>rosids</taxon>
        <taxon>fabids</taxon>
        <taxon>Fabales</taxon>
        <taxon>Fabaceae</taxon>
        <taxon>Papilionoideae</taxon>
        <taxon>50 kb inversion clade</taxon>
        <taxon>NPAAA clade</taxon>
        <taxon>indigoferoid/millettioid clade</taxon>
        <taxon>Phaseoleae</taxon>
        <taxon>Canavalia</taxon>
    </lineage>
</organism>